<dbReference type="Proteomes" id="UP000324091">
    <property type="component" value="Chromosome 12"/>
</dbReference>
<protein>
    <recommendedName>
        <fullName evidence="1">Reverse transcriptase domain-containing protein</fullName>
    </recommendedName>
</protein>
<evidence type="ECO:0000259" key="1">
    <source>
        <dbReference type="PROSITE" id="PS50878"/>
    </source>
</evidence>
<reference evidence="2 3" key="1">
    <citation type="submission" date="2019-04" db="EMBL/GenBank/DDBJ databases">
        <title>Chromosome genome assembly for Takifugu flavidus.</title>
        <authorList>
            <person name="Xiao S."/>
        </authorList>
    </citation>
    <scope>NUCLEOTIDE SEQUENCE [LARGE SCALE GENOMIC DNA]</scope>
    <source>
        <strain evidence="2">HTHZ2018</strain>
        <tissue evidence="2">Muscle</tissue>
    </source>
</reference>
<proteinExistence type="predicted"/>
<dbReference type="InterPro" id="IPR043502">
    <property type="entry name" value="DNA/RNA_pol_sf"/>
</dbReference>
<accession>A0A5C6PEB1</accession>
<gene>
    <name evidence="2" type="ORF">D4764_12G0007290</name>
</gene>
<dbReference type="EMBL" id="RHFK02000004">
    <property type="protein sequence ID" value="TWW77339.1"/>
    <property type="molecule type" value="Genomic_DNA"/>
</dbReference>
<dbReference type="PANTHER" id="PTHR35450">
    <property type="entry name" value="REVERSE TRANSCRIPTASE DOMAIN-CONTAINING PROTEIN"/>
    <property type="match status" value="1"/>
</dbReference>
<evidence type="ECO:0000313" key="2">
    <source>
        <dbReference type="EMBL" id="TWW77339.1"/>
    </source>
</evidence>
<sequence length="518" mass="59281">MPHTWILECLKLYNINRTQREFIQNSMKLWNMTLEANSNPFARVSIRCGIYQGDALSPLLFCIGLNPLSQIITKSGYGYQFRSGTTVSYHLYMDDIKLYAKNERDIDSLIHLTRIYSKDIGMSFGLDKCGRMISRRGKVITTDGVELPEGNITDVQDSYKYLGIPQANGNHEEAARRSATAKYLQRLRQVLKSQLNGKHKIQAINTYALPVIRYPAGIIPWPLEEIQATDIKTRKLLTMHPKSSDVRQYTKRKEGGQGLVSVRTTVQEETTSLREYIKKMAPTDPLLSECLRQQKPTKEEEPEGLSWKDKPMHGMYHRQIEEVADIEKTYQWLTKAELNDSTEALLMAAQEQARSTRAIEARVYHTRQDPRNICTEYGLEVPDSRWETPPEVLENKILWDFQIQTDKMVVANQPDIVVVDKHRKTVVVIDVAILSDSNIRKKEHEKLKKYQGLKEEIERMWGMKATVVPVVIGTLGAVTPNLSRWLQQLPGTTSEISVQKSAVLGTAKILRRTLPGLW</sequence>
<feature type="domain" description="Reverse transcriptase" evidence="1">
    <location>
        <begin position="1"/>
        <end position="166"/>
    </location>
</feature>
<dbReference type="PANTHER" id="PTHR35450:SF2">
    <property type="entry name" value="REVERSE TRANSCRIPTASE DOMAIN-CONTAINING PROTEIN"/>
    <property type="match status" value="1"/>
</dbReference>
<evidence type="ECO:0000313" key="3">
    <source>
        <dbReference type="Proteomes" id="UP000324091"/>
    </source>
</evidence>
<dbReference type="SUPFAM" id="SSF56672">
    <property type="entry name" value="DNA/RNA polymerases"/>
    <property type="match status" value="1"/>
</dbReference>
<dbReference type="AlphaFoldDB" id="A0A5C6PEB1"/>
<keyword evidence="3" id="KW-1185">Reference proteome</keyword>
<dbReference type="InterPro" id="IPR000477">
    <property type="entry name" value="RT_dom"/>
</dbReference>
<organism evidence="2 3">
    <name type="scientific">Takifugu flavidus</name>
    <name type="common">sansaifugu</name>
    <dbReference type="NCBI Taxonomy" id="433684"/>
    <lineage>
        <taxon>Eukaryota</taxon>
        <taxon>Metazoa</taxon>
        <taxon>Chordata</taxon>
        <taxon>Craniata</taxon>
        <taxon>Vertebrata</taxon>
        <taxon>Euteleostomi</taxon>
        <taxon>Actinopterygii</taxon>
        <taxon>Neopterygii</taxon>
        <taxon>Teleostei</taxon>
        <taxon>Neoteleostei</taxon>
        <taxon>Acanthomorphata</taxon>
        <taxon>Eupercaria</taxon>
        <taxon>Tetraodontiformes</taxon>
        <taxon>Tetradontoidea</taxon>
        <taxon>Tetraodontidae</taxon>
        <taxon>Takifugu</taxon>
    </lineage>
</organism>
<dbReference type="PROSITE" id="PS50878">
    <property type="entry name" value="RT_POL"/>
    <property type="match status" value="1"/>
</dbReference>
<name>A0A5C6PEB1_9TELE</name>
<comment type="caution">
    <text evidence="2">The sequence shown here is derived from an EMBL/GenBank/DDBJ whole genome shotgun (WGS) entry which is preliminary data.</text>
</comment>
<dbReference type="Pfam" id="PF00078">
    <property type="entry name" value="RVT_1"/>
    <property type="match status" value="1"/>
</dbReference>